<comment type="caution">
    <text evidence="1">The sequence shown here is derived from an EMBL/GenBank/DDBJ whole genome shotgun (WGS) entry which is preliminary data.</text>
</comment>
<dbReference type="RefSeq" id="WP_029311007.1">
    <property type="nucleotide sequence ID" value="NZ_FTNE01000007.1"/>
</dbReference>
<dbReference type="AlphaFoldDB" id="A0A8G2CJW1"/>
<evidence type="ECO:0000313" key="2">
    <source>
        <dbReference type="Proteomes" id="UP000186308"/>
    </source>
</evidence>
<organism evidence="1 2">
    <name type="scientific">Acidiphilium rubrum</name>
    <dbReference type="NCBI Taxonomy" id="526"/>
    <lineage>
        <taxon>Bacteria</taxon>
        <taxon>Pseudomonadati</taxon>
        <taxon>Pseudomonadota</taxon>
        <taxon>Alphaproteobacteria</taxon>
        <taxon>Acetobacterales</taxon>
        <taxon>Acidocellaceae</taxon>
        <taxon>Acidiphilium</taxon>
    </lineage>
</organism>
<gene>
    <name evidence="1" type="ORF">SAMN05421828_10713</name>
</gene>
<dbReference type="Proteomes" id="UP000186308">
    <property type="component" value="Unassembled WGS sequence"/>
</dbReference>
<name>A0A8G2CJW1_ACIRU</name>
<dbReference type="EMBL" id="FTNE01000007">
    <property type="protein sequence ID" value="SIQ61892.1"/>
    <property type="molecule type" value="Genomic_DNA"/>
</dbReference>
<dbReference type="OrthoDB" id="9133362at2"/>
<proteinExistence type="predicted"/>
<keyword evidence="2" id="KW-1185">Reference proteome</keyword>
<sequence>MNDQFARQAPVVGTLSSTVTEVTDTALLRRFESLGPDCEFGFVQRHAGVEPLSLFRFTSAPAETFVRAAAERFKGVASPDSIEVFEDTATPEWFCRIEPYGFVFHTGQFAGVADPQAVIQEQKRRLPFMLRLFLHELETARRIFVRGGGSTVEEVMAICDAIGAYGQGVVLWVTLSDEQNAPGSVRRQSERLYIGYIERFWTMASNRFNGRLDQWMSICRNVNAMVFDGFAGDALGPLVRADRPNKLTDDTERKLIAGRADTTPSYDARVHILTAEQRFPDSITESVWVNDLILDTVYITSLEVWISSGFSGSSVGVLFPGLQSISFVTADLGVRDQWQIVWTTAKCPPSGSMAVALAIEGNNGDLIFTRRAQLFEGCCF</sequence>
<evidence type="ECO:0000313" key="1">
    <source>
        <dbReference type="EMBL" id="SIQ61892.1"/>
    </source>
</evidence>
<reference evidence="1 2" key="1">
    <citation type="submission" date="2017-01" db="EMBL/GenBank/DDBJ databases">
        <authorList>
            <person name="Varghese N."/>
            <person name="Submissions S."/>
        </authorList>
    </citation>
    <scope>NUCLEOTIDE SEQUENCE [LARGE SCALE GENOMIC DNA]</scope>
    <source>
        <strain evidence="1 2">ATCC 35905</strain>
    </source>
</reference>
<protein>
    <submittedName>
        <fullName evidence="1">Uncharacterized protein</fullName>
    </submittedName>
</protein>
<accession>A0A8G2CJW1</accession>